<feature type="region of interest" description="Disordered" evidence="6">
    <location>
        <begin position="306"/>
        <end position="335"/>
    </location>
</feature>
<feature type="region of interest" description="Disordered" evidence="6">
    <location>
        <begin position="602"/>
        <end position="634"/>
    </location>
</feature>
<dbReference type="SUPFAM" id="SSF103473">
    <property type="entry name" value="MFS general substrate transporter"/>
    <property type="match status" value="1"/>
</dbReference>
<feature type="transmembrane region" description="Helical" evidence="7">
    <location>
        <begin position="442"/>
        <end position="459"/>
    </location>
</feature>
<dbReference type="GO" id="GO:0012505">
    <property type="term" value="C:endomembrane system"/>
    <property type="evidence" value="ECO:0007669"/>
    <property type="project" value="UniProtKB-SubCell"/>
</dbReference>
<keyword evidence="2" id="KW-0813">Transport</keyword>
<comment type="subcellular location">
    <subcellularLocation>
        <location evidence="1">Endomembrane system</location>
        <topology evidence="1">Multi-pass membrane protein</topology>
    </subcellularLocation>
</comment>
<dbReference type="GO" id="GO:0022857">
    <property type="term" value="F:transmembrane transporter activity"/>
    <property type="evidence" value="ECO:0007669"/>
    <property type="project" value="InterPro"/>
</dbReference>
<dbReference type="PANTHER" id="PTHR23510">
    <property type="entry name" value="INNER MEMBRANE TRANSPORT PROTEIN YAJR"/>
    <property type="match status" value="1"/>
</dbReference>
<feature type="transmembrane region" description="Helical" evidence="7">
    <location>
        <begin position="213"/>
        <end position="233"/>
    </location>
</feature>
<dbReference type="InterPro" id="IPR011701">
    <property type="entry name" value="MFS"/>
</dbReference>
<dbReference type="PANTHER" id="PTHR23510:SF3">
    <property type="entry name" value="MAJOR FACILITATOR SUPERFAMILY DOMAIN-CONTAINING PROTEIN 8"/>
    <property type="match status" value="1"/>
</dbReference>
<evidence type="ECO:0000256" key="2">
    <source>
        <dbReference type="ARBA" id="ARBA00022448"/>
    </source>
</evidence>
<comment type="caution">
    <text evidence="8">The sequence shown here is derived from an EMBL/GenBank/DDBJ whole genome shotgun (WGS) entry which is preliminary data.</text>
</comment>
<dbReference type="Pfam" id="PF07690">
    <property type="entry name" value="MFS_1"/>
    <property type="match status" value="2"/>
</dbReference>
<sequence>MAPPLPSIVLRQATTESHGANPTHQQQGSRPPRSVIPEQRRNSDTHDNTDYEDDEDDEFFAIGSREDQPLLSTSRKDSKRHDSDEEDGQASPASRPPSYATLVAPAEPGSFYDSSSEYGEDGSPPKRTWRARVWRKIKRTRLPPRDTMVVLFAQLVTEASRGIVLPIMWPYVKLAGGNSSTYGTMISLFSVGRLVLSVPFGEWADRRGSSREVLIAAAILGAISNMVYSFAWALPHPIWWLYGSRLACGFSTGTIAVFRAYLASSVPPSERTKAIAWSGMAQYAGFSLTPIISTLIIMARDALASSPPDNGSPTPNSPLMVFSQSPSSEDPDDPPANTVSIAACILPTIFLALVNLMVVPLLMWCMPKKDPIAHAAPPSPLPLPAGAHGTSSSETKLIRFGFVLFFILNLVLRGVLGVTETIAPEMYEHHNQDDDSALESSGQFFFFLGLAGLFIFLLVDPIQRRVMAGDKLLIIGILMVVGGTVLNIDPEPERTLWNWFSFVAGMILIWSIGSPVCQTLTVSMFSKMLGSRPQGSLIGWITTAGSIGRIVFPALVSISASAAVWVNWMDVVLCLGCVVGIIVFERYVRLVRKREHMLLPPPCDPMHPQHEVEDDSILDGDTDNEEEVLSHQGK</sequence>
<dbReference type="AlphaFoldDB" id="A0A507EDX9"/>
<accession>A0A507EDX9</accession>
<feature type="transmembrane region" description="Helical" evidence="7">
    <location>
        <begin position="274"/>
        <end position="299"/>
    </location>
</feature>
<keyword evidence="4 7" id="KW-1133">Transmembrane helix</keyword>
<feature type="transmembrane region" description="Helical" evidence="7">
    <location>
        <begin position="562"/>
        <end position="584"/>
    </location>
</feature>
<feature type="transmembrane region" description="Helical" evidence="7">
    <location>
        <begin position="500"/>
        <end position="525"/>
    </location>
</feature>
<protein>
    <recommendedName>
        <fullName evidence="10">Major facilitator superfamily (MFS) profile domain-containing protein</fullName>
    </recommendedName>
</protein>
<feature type="compositionally biased region" description="Basic and acidic residues" evidence="6">
    <location>
        <begin position="38"/>
        <end position="49"/>
    </location>
</feature>
<feature type="region of interest" description="Disordered" evidence="6">
    <location>
        <begin position="1"/>
        <end position="126"/>
    </location>
</feature>
<dbReference type="InterPro" id="IPR051068">
    <property type="entry name" value="MFS_Domain-Containing_Protein"/>
</dbReference>
<feature type="transmembrane region" description="Helical" evidence="7">
    <location>
        <begin position="471"/>
        <end position="488"/>
    </location>
</feature>
<evidence type="ECO:0000313" key="8">
    <source>
        <dbReference type="EMBL" id="TPX62389.1"/>
    </source>
</evidence>
<dbReference type="EMBL" id="QEAQ01000003">
    <property type="protein sequence ID" value="TPX62389.1"/>
    <property type="molecule type" value="Genomic_DNA"/>
</dbReference>
<evidence type="ECO:0000256" key="6">
    <source>
        <dbReference type="SAM" id="MobiDB-lite"/>
    </source>
</evidence>
<evidence type="ECO:0000256" key="1">
    <source>
        <dbReference type="ARBA" id="ARBA00004127"/>
    </source>
</evidence>
<feature type="compositionally biased region" description="Basic and acidic residues" evidence="6">
    <location>
        <begin position="64"/>
        <end position="83"/>
    </location>
</feature>
<feature type="compositionally biased region" description="Polar residues" evidence="6">
    <location>
        <begin position="12"/>
        <end position="29"/>
    </location>
</feature>
<keyword evidence="5 7" id="KW-0472">Membrane</keyword>
<gene>
    <name evidence="8" type="ORF">PhCBS80983_g00467</name>
</gene>
<dbReference type="Proteomes" id="UP000318582">
    <property type="component" value="Unassembled WGS sequence"/>
</dbReference>
<proteinExistence type="predicted"/>
<feature type="compositionally biased region" description="Acidic residues" evidence="6">
    <location>
        <begin position="612"/>
        <end position="627"/>
    </location>
</feature>
<evidence type="ECO:0008006" key="10">
    <source>
        <dbReference type="Google" id="ProtNLM"/>
    </source>
</evidence>
<feature type="transmembrane region" description="Helical" evidence="7">
    <location>
        <begin position="400"/>
        <end position="422"/>
    </location>
</feature>
<dbReference type="Gene3D" id="1.20.1250.20">
    <property type="entry name" value="MFS general substrate transporter like domains"/>
    <property type="match status" value="1"/>
</dbReference>
<feature type="transmembrane region" description="Helical" evidence="7">
    <location>
        <begin position="339"/>
        <end position="364"/>
    </location>
</feature>
<dbReference type="STRING" id="109895.A0A507EDX9"/>
<reference evidence="8 9" key="1">
    <citation type="journal article" date="2019" name="Sci. Rep.">
        <title>Comparative genomics of chytrid fungi reveal insights into the obligate biotrophic and pathogenic lifestyle of Synchytrium endobioticum.</title>
        <authorList>
            <person name="van de Vossenberg B.T.L.H."/>
            <person name="Warris S."/>
            <person name="Nguyen H.D.T."/>
            <person name="van Gent-Pelzer M.P.E."/>
            <person name="Joly D.L."/>
            <person name="van de Geest H.C."/>
            <person name="Bonants P.J.M."/>
            <person name="Smith D.S."/>
            <person name="Levesque C.A."/>
            <person name="van der Lee T.A.J."/>
        </authorList>
    </citation>
    <scope>NUCLEOTIDE SEQUENCE [LARGE SCALE GENOMIC DNA]</scope>
    <source>
        <strain evidence="8 9">CBS 809.83</strain>
    </source>
</reference>
<feature type="compositionally biased region" description="Acidic residues" evidence="6">
    <location>
        <begin position="50"/>
        <end position="59"/>
    </location>
</feature>
<name>A0A507EDX9_9FUNG</name>
<keyword evidence="9" id="KW-1185">Reference proteome</keyword>
<evidence type="ECO:0000256" key="4">
    <source>
        <dbReference type="ARBA" id="ARBA00022989"/>
    </source>
</evidence>
<dbReference type="InterPro" id="IPR036259">
    <property type="entry name" value="MFS_trans_sf"/>
</dbReference>
<evidence type="ECO:0000313" key="9">
    <source>
        <dbReference type="Proteomes" id="UP000318582"/>
    </source>
</evidence>
<evidence type="ECO:0000256" key="3">
    <source>
        <dbReference type="ARBA" id="ARBA00022692"/>
    </source>
</evidence>
<feature type="transmembrane region" description="Helical" evidence="7">
    <location>
        <begin position="537"/>
        <end position="556"/>
    </location>
</feature>
<keyword evidence="3 7" id="KW-0812">Transmembrane</keyword>
<feature type="transmembrane region" description="Helical" evidence="7">
    <location>
        <begin position="181"/>
        <end position="201"/>
    </location>
</feature>
<feature type="transmembrane region" description="Helical" evidence="7">
    <location>
        <begin position="239"/>
        <end position="262"/>
    </location>
</feature>
<evidence type="ECO:0000256" key="7">
    <source>
        <dbReference type="SAM" id="Phobius"/>
    </source>
</evidence>
<evidence type="ECO:0000256" key="5">
    <source>
        <dbReference type="ARBA" id="ARBA00023136"/>
    </source>
</evidence>
<organism evidence="8 9">
    <name type="scientific">Powellomyces hirtus</name>
    <dbReference type="NCBI Taxonomy" id="109895"/>
    <lineage>
        <taxon>Eukaryota</taxon>
        <taxon>Fungi</taxon>
        <taxon>Fungi incertae sedis</taxon>
        <taxon>Chytridiomycota</taxon>
        <taxon>Chytridiomycota incertae sedis</taxon>
        <taxon>Chytridiomycetes</taxon>
        <taxon>Spizellomycetales</taxon>
        <taxon>Powellomycetaceae</taxon>
        <taxon>Powellomyces</taxon>
    </lineage>
</organism>